<protein>
    <submittedName>
        <fullName evidence="6">Unnamed protein product</fullName>
    </submittedName>
</protein>
<dbReference type="PANTHER" id="PTHR24223">
    <property type="entry name" value="ATP-BINDING CASSETTE SUB-FAMILY C"/>
    <property type="match status" value="1"/>
</dbReference>
<dbReference type="Gene3D" id="3.40.50.300">
    <property type="entry name" value="P-loop containing nucleotide triphosphate hydrolases"/>
    <property type="match status" value="1"/>
</dbReference>
<evidence type="ECO:0000256" key="2">
    <source>
        <dbReference type="ARBA" id="ARBA00022737"/>
    </source>
</evidence>
<comment type="subcellular location">
    <subcellularLocation>
        <location evidence="1">Endomembrane system</location>
        <topology evidence="1">Multi-pass membrane protein</topology>
    </subcellularLocation>
</comment>
<gene>
    <name evidence="6" type="ORF">Plil01_000451000</name>
</gene>
<dbReference type="AlphaFoldDB" id="A0A9W6TH44"/>
<organism evidence="6 7">
    <name type="scientific">Phytophthora lilii</name>
    <dbReference type="NCBI Taxonomy" id="2077276"/>
    <lineage>
        <taxon>Eukaryota</taxon>
        <taxon>Sar</taxon>
        <taxon>Stramenopiles</taxon>
        <taxon>Oomycota</taxon>
        <taxon>Peronosporomycetes</taxon>
        <taxon>Peronosporales</taxon>
        <taxon>Peronosporaceae</taxon>
        <taxon>Phytophthora</taxon>
    </lineage>
</organism>
<keyword evidence="2" id="KW-0677">Repeat</keyword>
<dbReference type="GO" id="GO:0016020">
    <property type="term" value="C:membrane"/>
    <property type="evidence" value="ECO:0007669"/>
    <property type="project" value="TreeGrafter"/>
</dbReference>
<accession>A0A9W6TH44</accession>
<keyword evidence="3" id="KW-0547">Nucleotide-binding</keyword>
<evidence type="ECO:0000313" key="6">
    <source>
        <dbReference type="EMBL" id="GMF14103.1"/>
    </source>
</evidence>
<dbReference type="OrthoDB" id="6500128at2759"/>
<evidence type="ECO:0000256" key="4">
    <source>
        <dbReference type="ARBA" id="ARBA00022840"/>
    </source>
</evidence>
<dbReference type="GO" id="GO:0005524">
    <property type="term" value="F:ATP binding"/>
    <property type="evidence" value="ECO:0007669"/>
    <property type="project" value="UniProtKB-KW"/>
</dbReference>
<dbReference type="EMBL" id="BSXW01000182">
    <property type="protein sequence ID" value="GMF14103.1"/>
    <property type="molecule type" value="Genomic_DNA"/>
</dbReference>
<keyword evidence="7" id="KW-1185">Reference proteome</keyword>
<sequence>MKIVQSEDENWHIPSASPSTRTASTAQRLRHGHPNAVEVTLGAPRLDACSLRVLEPVSTGTSEGSTVAVAEALAQELCRSLPQDPVRFSGPLRENLDPFNEYADARIWAVLQQVHMADNLHRWGAGLDFEVDEGGDNLSVGQQKLLCIGRALIKKSTSWCWTDQGQRRHGHGRAHSDHDPAHVRGQDRIDLRAPYQHDLHCGKIAVMDAGRVTEFGSPSGL</sequence>
<feature type="region of interest" description="Disordered" evidence="5">
    <location>
        <begin position="1"/>
        <end position="21"/>
    </location>
</feature>
<evidence type="ECO:0000256" key="5">
    <source>
        <dbReference type="SAM" id="MobiDB-lite"/>
    </source>
</evidence>
<dbReference type="InterPro" id="IPR050173">
    <property type="entry name" value="ABC_transporter_C-like"/>
</dbReference>
<reference evidence="6" key="1">
    <citation type="submission" date="2023-04" db="EMBL/GenBank/DDBJ databases">
        <title>Phytophthora lilii NBRC 32176.</title>
        <authorList>
            <person name="Ichikawa N."/>
            <person name="Sato H."/>
            <person name="Tonouchi N."/>
        </authorList>
    </citation>
    <scope>NUCLEOTIDE SEQUENCE</scope>
    <source>
        <strain evidence="6">NBRC 32176</strain>
    </source>
</reference>
<dbReference type="GO" id="GO:0012505">
    <property type="term" value="C:endomembrane system"/>
    <property type="evidence" value="ECO:0007669"/>
    <property type="project" value="UniProtKB-SubCell"/>
</dbReference>
<feature type="compositionally biased region" description="Basic and acidic residues" evidence="5">
    <location>
        <begin position="174"/>
        <end position="184"/>
    </location>
</feature>
<dbReference type="GO" id="GO:0042626">
    <property type="term" value="F:ATPase-coupled transmembrane transporter activity"/>
    <property type="evidence" value="ECO:0007669"/>
    <property type="project" value="TreeGrafter"/>
</dbReference>
<dbReference type="InterPro" id="IPR027417">
    <property type="entry name" value="P-loop_NTPase"/>
</dbReference>
<evidence type="ECO:0000256" key="1">
    <source>
        <dbReference type="ARBA" id="ARBA00004127"/>
    </source>
</evidence>
<dbReference type="SUPFAM" id="SSF52540">
    <property type="entry name" value="P-loop containing nucleoside triphosphate hydrolases"/>
    <property type="match status" value="1"/>
</dbReference>
<name>A0A9W6TH44_9STRA</name>
<keyword evidence="4" id="KW-0067">ATP-binding</keyword>
<evidence type="ECO:0000256" key="3">
    <source>
        <dbReference type="ARBA" id="ARBA00022741"/>
    </source>
</evidence>
<evidence type="ECO:0000313" key="7">
    <source>
        <dbReference type="Proteomes" id="UP001165083"/>
    </source>
</evidence>
<dbReference type="Proteomes" id="UP001165083">
    <property type="component" value="Unassembled WGS sequence"/>
</dbReference>
<proteinExistence type="predicted"/>
<comment type="caution">
    <text evidence="6">The sequence shown here is derived from an EMBL/GenBank/DDBJ whole genome shotgun (WGS) entry which is preliminary data.</text>
</comment>
<dbReference type="PANTHER" id="PTHR24223:SF443">
    <property type="entry name" value="MULTIDRUG-RESISTANCE LIKE PROTEIN 1, ISOFORM I"/>
    <property type="match status" value="1"/>
</dbReference>
<feature type="region of interest" description="Disordered" evidence="5">
    <location>
        <begin position="165"/>
        <end position="184"/>
    </location>
</feature>